<dbReference type="InterPro" id="IPR029033">
    <property type="entry name" value="His_PPase_superfam"/>
</dbReference>
<accession>A0ABV1WE14</accession>
<dbReference type="InterPro" id="IPR013078">
    <property type="entry name" value="His_Pase_superF_clade-1"/>
</dbReference>
<evidence type="ECO:0000313" key="3">
    <source>
        <dbReference type="EMBL" id="MER6982425.1"/>
    </source>
</evidence>
<protein>
    <submittedName>
        <fullName evidence="3">Histidine phosphatase family protein</fullName>
        <ecNumber evidence="3">3.1.3.-</ecNumber>
    </submittedName>
</protein>
<dbReference type="EMBL" id="JBEPCU010001031">
    <property type="protein sequence ID" value="MER6982425.1"/>
    <property type="molecule type" value="Genomic_DNA"/>
</dbReference>
<evidence type="ECO:0000256" key="2">
    <source>
        <dbReference type="SAM" id="MobiDB-lite"/>
    </source>
</evidence>
<organism evidence="3 4">
    <name type="scientific">Streptomyces carpinensis</name>
    <dbReference type="NCBI Taxonomy" id="66369"/>
    <lineage>
        <taxon>Bacteria</taxon>
        <taxon>Bacillati</taxon>
        <taxon>Actinomycetota</taxon>
        <taxon>Actinomycetes</taxon>
        <taxon>Kitasatosporales</taxon>
        <taxon>Streptomycetaceae</taxon>
        <taxon>Streptomyces</taxon>
    </lineage>
</organism>
<evidence type="ECO:0000256" key="1">
    <source>
        <dbReference type="ARBA" id="ARBA00022801"/>
    </source>
</evidence>
<dbReference type="InterPro" id="IPR001345">
    <property type="entry name" value="PG/BPGM_mutase_AS"/>
</dbReference>
<dbReference type="PANTHER" id="PTHR46517">
    <property type="entry name" value="FRUCTOSE-2,6-BISPHOSPHATASE TIGAR"/>
    <property type="match status" value="1"/>
</dbReference>
<dbReference type="CDD" id="cd07067">
    <property type="entry name" value="HP_PGM_like"/>
    <property type="match status" value="1"/>
</dbReference>
<feature type="region of interest" description="Disordered" evidence="2">
    <location>
        <begin position="205"/>
        <end position="248"/>
    </location>
</feature>
<dbReference type="PANTHER" id="PTHR46517:SF1">
    <property type="entry name" value="FRUCTOSE-2,6-BISPHOSPHATASE TIGAR"/>
    <property type="match status" value="1"/>
</dbReference>
<reference evidence="3 4" key="1">
    <citation type="submission" date="2024-06" db="EMBL/GenBank/DDBJ databases">
        <title>The Natural Products Discovery Center: Release of the First 8490 Sequenced Strains for Exploring Actinobacteria Biosynthetic Diversity.</title>
        <authorList>
            <person name="Kalkreuter E."/>
            <person name="Kautsar S.A."/>
            <person name="Yang D."/>
            <person name="Bader C.D."/>
            <person name="Teijaro C.N."/>
            <person name="Fluegel L."/>
            <person name="Davis C.M."/>
            <person name="Simpson J.R."/>
            <person name="Lauterbach L."/>
            <person name="Steele A.D."/>
            <person name="Gui C."/>
            <person name="Meng S."/>
            <person name="Li G."/>
            <person name="Viehrig K."/>
            <person name="Ye F."/>
            <person name="Su P."/>
            <person name="Kiefer A.F."/>
            <person name="Nichols A."/>
            <person name="Cepeda A.J."/>
            <person name="Yan W."/>
            <person name="Fan B."/>
            <person name="Jiang Y."/>
            <person name="Adhikari A."/>
            <person name="Zheng C.-J."/>
            <person name="Schuster L."/>
            <person name="Cowan T.M."/>
            <person name="Smanski M.J."/>
            <person name="Chevrette M.G."/>
            <person name="De Carvalho L.P.S."/>
            <person name="Shen B."/>
        </authorList>
    </citation>
    <scope>NUCLEOTIDE SEQUENCE [LARGE SCALE GENOMIC DNA]</scope>
    <source>
        <strain evidence="3 4">NPDC000634</strain>
    </source>
</reference>
<dbReference type="SMART" id="SM00855">
    <property type="entry name" value="PGAM"/>
    <property type="match status" value="1"/>
</dbReference>
<name>A0ABV1WE14_9ACTN</name>
<sequence>MRLLLVRHGETPSNLAALLDTAFPGPGLTELGRRQAAALPEALAEEDIEAVYASTLVRTRLTAEPLAAARGLDVIVRDGIREVSAGALEGEPGDSERGQAYLRTVLAWAAGDRELRMPGPGGETGTGTLARYDAVVAEAARSGAGTVAMVSHGAAIRLWTAVRAHNLDADFAAVHPLRNTGVVVLEGSPADGWKALSWAGAVVTPAREGGPAGQPLDAAHRGPHRDTRPGTWQDGRSDARDQAPYETE</sequence>
<dbReference type="SUPFAM" id="SSF53254">
    <property type="entry name" value="Phosphoglycerate mutase-like"/>
    <property type="match status" value="1"/>
</dbReference>
<feature type="compositionally biased region" description="Basic and acidic residues" evidence="2">
    <location>
        <begin position="235"/>
        <end position="248"/>
    </location>
</feature>
<comment type="caution">
    <text evidence="3">The sequence shown here is derived from an EMBL/GenBank/DDBJ whole genome shotgun (WGS) entry which is preliminary data.</text>
</comment>
<keyword evidence="1 3" id="KW-0378">Hydrolase</keyword>
<feature type="compositionally biased region" description="Basic and acidic residues" evidence="2">
    <location>
        <begin position="218"/>
        <end position="228"/>
    </location>
</feature>
<dbReference type="GO" id="GO:0016787">
    <property type="term" value="F:hydrolase activity"/>
    <property type="evidence" value="ECO:0007669"/>
    <property type="project" value="UniProtKB-KW"/>
</dbReference>
<dbReference type="EC" id="3.1.3.-" evidence="3"/>
<evidence type="ECO:0000313" key="4">
    <source>
        <dbReference type="Proteomes" id="UP001458415"/>
    </source>
</evidence>
<keyword evidence="4" id="KW-1185">Reference proteome</keyword>
<dbReference type="RefSeq" id="WP_086724975.1">
    <property type="nucleotide sequence ID" value="NZ_MUBM01000076.1"/>
</dbReference>
<proteinExistence type="predicted"/>
<dbReference type="Proteomes" id="UP001458415">
    <property type="component" value="Unassembled WGS sequence"/>
</dbReference>
<dbReference type="PROSITE" id="PS00175">
    <property type="entry name" value="PG_MUTASE"/>
    <property type="match status" value="1"/>
</dbReference>
<dbReference type="Gene3D" id="3.40.50.1240">
    <property type="entry name" value="Phosphoglycerate mutase-like"/>
    <property type="match status" value="1"/>
</dbReference>
<dbReference type="Pfam" id="PF00300">
    <property type="entry name" value="His_Phos_1"/>
    <property type="match status" value="1"/>
</dbReference>
<dbReference type="InterPro" id="IPR051695">
    <property type="entry name" value="Phosphoglycerate_Mutase"/>
</dbReference>
<gene>
    <name evidence="3" type="ORF">ABT317_37010</name>
</gene>